<feature type="region of interest" description="Disordered" evidence="1">
    <location>
        <begin position="539"/>
        <end position="559"/>
    </location>
</feature>
<name>A0ABP0R5A6_9DINO</name>
<proteinExistence type="predicted"/>
<keyword evidence="4" id="KW-1185">Reference proteome</keyword>
<evidence type="ECO:0000256" key="1">
    <source>
        <dbReference type="SAM" id="MobiDB-lite"/>
    </source>
</evidence>
<evidence type="ECO:0000313" key="4">
    <source>
        <dbReference type="Proteomes" id="UP001642484"/>
    </source>
</evidence>
<protein>
    <submittedName>
        <fullName evidence="3">Uncharacterized protein</fullName>
    </submittedName>
</protein>
<evidence type="ECO:0000313" key="3">
    <source>
        <dbReference type="EMBL" id="CAK9095424.1"/>
    </source>
</evidence>
<evidence type="ECO:0000256" key="2">
    <source>
        <dbReference type="SAM" id="SignalP"/>
    </source>
</evidence>
<accession>A0ABP0R5A6</accession>
<feature type="compositionally biased region" description="Basic and acidic residues" evidence="1">
    <location>
        <begin position="539"/>
        <end position="552"/>
    </location>
</feature>
<reference evidence="3 4" key="1">
    <citation type="submission" date="2024-02" db="EMBL/GenBank/DDBJ databases">
        <authorList>
            <person name="Chen Y."/>
            <person name="Shah S."/>
            <person name="Dougan E. K."/>
            <person name="Thang M."/>
            <person name="Chan C."/>
        </authorList>
    </citation>
    <scope>NUCLEOTIDE SEQUENCE [LARGE SCALE GENOMIC DNA]</scope>
</reference>
<keyword evidence="2" id="KW-0732">Signal</keyword>
<comment type="caution">
    <text evidence="3">The sequence shown here is derived from an EMBL/GenBank/DDBJ whole genome shotgun (WGS) entry which is preliminary data.</text>
</comment>
<dbReference type="EMBL" id="CAXAMN010025472">
    <property type="protein sequence ID" value="CAK9095424.1"/>
    <property type="molecule type" value="Genomic_DNA"/>
</dbReference>
<dbReference type="Proteomes" id="UP001642484">
    <property type="component" value="Unassembled WGS sequence"/>
</dbReference>
<gene>
    <name evidence="3" type="ORF">CCMP2556_LOCUS45456</name>
</gene>
<feature type="region of interest" description="Disordered" evidence="1">
    <location>
        <begin position="455"/>
        <end position="478"/>
    </location>
</feature>
<feature type="signal peptide" evidence="2">
    <location>
        <begin position="1"/>
        <end position="16"/>
    </location>
</feature>
<feature type="chain" id="PRO_5046260856" evidence="2">
    <location>
        <begin position="17"/>
        <end position="559"/>
    </location>
</feature>
<organism evidence="3 4">
    <name type="scientific">Durusdinium trenchii</name>
    <dbReference type="NCBI Taxonomy" id="1381693"/>
    <lineage>
        <taxon>Eukaryota</taxon>
        <taxon>Sar</taxon>
        <taxon>Alveolata</taxon>
        <taxon>Dinophyceae</taxon>
        <taxon>Suessiales</taxon>
        <taxon>Symbiodiniaceae</taxon>
        <taxon>Durusdinium</taxon>
    </lineage>
</organism>
<sequence>MMLLVASVAFIVLGQTSDVDERHQRKALLRQEIAAPVLRSDPLAELRHAAEELHLPPEEVSEVISASRAAMAPQQEAKTQLSLGASVIRAAEELGLAPPQVARLRMALAGLDHRSYVHLLQMLTTASAASHASVANKVAETVTAAAKANYSAAEVASSAAAAVRALADDAATTSLPLQGLASAVEAFSAEGQAAVLAAAGGESPQTQMIITEMFQAISTTARPSFQWDSVGAHPFGSDAEVVGDAVKQQVDQLAIPDQEKREILAAALSAAAGAQEPQLKMNGSAGMEPTLAGDLLALSQAALSAGFSDREVALLKFKWQEMSFQQRAAAKRSFDALSFARHSAGLRSLQGNVSTEVALAVKAFADAGASVADQGRVAARALRAATSRNAGTAAVPAEGAAWEDHQSALEETVREAKVAGLSDQQASAMLKIMAQLSPEDLDSVAMAWAAIGGDTATTQVPDTDGEDEGPEQSRAAGPLVGSDVEGFEALEELNVVAFAALKAGVELDFVAKADSIARKMSPTQQMTTAASLLRMARAAESEGSKKATKEEFEAVLGGA</sequence>